<dbReference type="OrthoDB" id="9810005at2"/>
<dbReference type="Gene3D" id="3.20.20.140">
    <property type="entry name" value="Metal-dependent hydrolases"/>
    <property type="match status" value="1"/>
</dbReference>
<feature type="binding site" evidence="4">
    <location>
        <position position="177"/>
    </location>
    <ligand>
        <name>a divalent metal cation</name>
        <dbReference type="ChEBI" id="CHEBI:60240"/>
        <label>2</label>
    </ligand>
</feature>
<dbReference type="Proteomes" id="UP000281975">
    <property type="component" value="Unassembled WGS sequence"/>
</dbReference>
<sequence length="286" mass="31150">MPAETSETLSHGVGLVDSHCHLDRLGVAGHDDGSGHLDETLTRARSHGVRCCLAVATDWSGVPALVAMARRHDEIVHAGGVHPLADPEREMTLEEVEAAIERFDPVAIGEIGLDFLPAEGSAQPRIDRERQLARFATHLQAATRAELPVSIHTRGARDATLEMIARYSDPAIGGVLHCFTEDLDMAREAIGMGFYISLSGIVTFARAESVRELARVIPLDRLLIETDSPWLAPVPYRGQSNEPGHVIEVARTIARVRGISLDEVAMQTTSNFYRLFRQAVPESVDG</sequence>
<comment type="similarity">
    <text evidence="1">Belongs to the metallo-dependent hydrolases superfamily. TatD-type hydrolase family.</text>
</comment>
<dbReference type="PROSITE" id="PS01091">
    <property type="entry name" value="TATD_3"/>
    <property type="match status" value="1"/>
</dbReference>
<feature type="binding site" evidence="4">
    <location>
        <position position="21"/>
    </location>
    <ligand>
        <name>a divalent metal cation</name>
        <dbReference type="ChEBI" id="CHEBI:60240"/>
        <label>1</label>
    </ligand>
</feature>
<dbReference type="SUPFAM" id="SSF51556">
    <property type="entry name" value="Metallo-dependent hydrolases"/>
    <property type="match status" value="1"/>
</dbReference>
<dbReference type="GO" id="GO:0016788">
    <property type="term" value="F:hydrolase activity, acting on ester bonds"/>
    <property type="evidence" value="ECO:0007669"/>
    <property type="project" value="InterPro"/>
</dbReference>
<proteinExistence type="inferred from homology"/>
<dbReference type="AlphaFoldDB" id="A0A420WYT8"/>
<keyword evidence="2 4" id="KW-0479">Metal-binding</keyword>
<keyword evidence="6" id="KW-1185">Reference proteome</keyword>
<evidence type="ECO:0000256" key="2">
    <source>
        <dbReference type="ARBA" id="ARBA00022723"/>
    </source>
</evidence>
<evidence type="ECO:0000256" key="1">
    <source>
        <dbReference type="ARBA" id="ARBA00009275"/>
    </source>
</evidence>
<dbReference type="PROSITE" id="PS01090">
    <property type="entry name" value="TATD_2"/>
    <property type="match status" value="1"/>
</dbReference>
<dbReference type="InterPro" id="IPR018228">
    <property type="entry name" value="DNase_TatD-rel_CS"/>
</dbReference>
<dbReference type="EMBL" id="RBIN01000003">
    <property type="protein sequence ID" value="RKR06343.1"/>
    <property type="molecule type" value="Genomic_DNA"/>
</dbReference>
<name>A0A420WYT8_9GAMM</name>
<accession>A0A420WYT8</accession>
<protein>
    <submittedName>
        <fullName evidence="5">TatD DNase family protein</fullName>
    </submittedName>
</protein>
<evidence type="ECO:0000313" key="6">
    <source>
        <dbReference type="Proteomes" id="UP000281975"/>
    </source>
</evidence>
<dbReference type="CDD" id="cd01310">
    <property type="entry name" value="TatD_DNAse"/>
    <property type="match status" value="1"/>
</dbReference>
<keyword evidence="3" id="KW-0378">Hydrolase</keyword>
<dbReference type="Pfam" id="PF01026">
    <property type="entry name" value="TatD_DNase"/>
    <property type="match status" value="1"/>
</dbReference>
<feature type="binding site" evidence="4">
    <location>
        <position position="152"/>
    </location>
    <ligand>
        <name>a divalent metal cation</name>
        <dbReference type="ChEBI" id="CHEBI:60240"/>
        <label>2</label>
    </ligand>
</feature>
<dbReference type="InterPro" id="IPR015991">
    <property type="entry name" value="TatD/YcfH-like"/>
</dbReference>
<feature type="binding site" evidence="4">
    <location>
        <position position="227"/>
    </location>
    <ligand>
        <name>a divalent metal cation</name>
        <dbReference type="ChEBI" id="CHEBI:60240"/>
        <label>1</label>
    </ligand>
</feature>
<dbReference type="PIRSF" id="PIRSF005902">
    <property type="entry name" value="DNase_TatD"/>
    <property type="match status" value="1"/>
</dbReference>
<dbReference type="PANTHER" id="PTHR46124:SF2">
    <property type="entry name" value="D-AMINOACYL-TRNA DEACYLASE"/>
    <property type="match status" value="1"/>
</dbReference>
<organism evidence="5 6">
    <name type="scientific">Kushneria sinocarnis</name>
    <dbReference type="NCBI Taxonomy" id="595502"/>
    <lineage>
        <taxon>Bacteria</taxon>
        <taxon>Pseudomonadati</taxon>
        <taxon>Pseudomonadota</taxon>
        <taxon>Gammaproteobacteria</taxon>
        <taxon>Oceanospirillales</taxon>
        <taxon>Halomonadaceae</taxon>
        <taxon>Kushneria</taxon>
    </lineage>
</organism>
<dbReference type="NCBIfam" id="TIGR00010">
    <property type="entry name" value="YchF/TatD family DNA exonuclease"/>
    <property type="match status" value="1"/>
</dbReference>
<feature type="binding site" evidence="4">
    <location>
        <position position="19"/>
    </location>
    <ligand>
        <name>a divalent metal cation</name>
        <dbReference type="ChEBI" id="CHEBI:60240"/>
        <label>1</label>
    </ligand>
</feature>
<dbReference type="GO" id="GO:0004536">
    <property type="term" value="F:DNA nuclease activity"/>
    <property type="evidence" value="ECO:0007669"/>
    <property type="project" value="InterPro"/>
</dbReference>
<dbReference type="PROSITE" id="PS01137">
    <property type="entry name" value="TATD_1"/>
    <property type="match status" value="1"/>
</dbReference>
<evidence type="ECO:0000256" key="4">
    <source>
        <dbReference type="PIRSR" id="PIRSR005902-1"/>
    </source>
</evidence>
<dbReference type="PANTHER" id="PTHR46124">
    <property type="entry name" value="D-AMINOACYL-TRNA DEACYLASE"/>
    <property type="match status" value="1"/>
</dbReference>
<dbReference type="InterPro" id="IPR001130">
    <property type="entry name" value="TatD-like"/>
</dbReference>
<evidence type="ECO:0000313" key="5">
    <source>
        <dbReference type="EMBL" id="RKR06343.1"/>
    </source>
</evidence>
<gene>
    <name evidence="5" type="ORF">C7446_1285</name>
</gene>
<dbReference type="InterPro" id="IPR032466">
    <property type="entry name" value="Metal_Hydrolase"/>
</dbReference>
<reference evidence="5 6" key="1">
    <citation type="submission" date="2018-10" db="EMBL/GenBank/DDBJ databases">
        <title>Genomic Encyclopedia of Type Strains, Phase IV (KMG-IV): sequencing the most valuable type-strain genomes for metagenomic binning, comparative biology and taxonomic classification.</title>
        <authorList>
            <person name="Goeker M."/>
        </authorList>
    </citation>
    <scope>NUCLEOTIDE SEQUENCE [LARGE SCALE GENOMIC DNA]</scope>
    <source>
        <strain evidence="5 6">DSM 23229</strain>
    </source>
</reference>
<dbReference type="GO" id="GO:0046872">
    <property type="term" value="F:metal ion binding"/>
    <property type="evidence" value="ECO:0007669"/>
    <property type="project" value="UniProtKB-KW"/>
</dbReference>
<comment type="caution">
    <text evidence="5">The sequence shown here is derived from an EMBL/GenBank/DDBJ whole genome shotgun (WGS) entry which is preliminary data.</text>
</comment>
<evidence type="ECO:0000256" key="3">
    <source>
        <dbReference type="ARBA" id="ARBA00022801"/>
    </source>
</evidence>
<dbReference type="GO" id="GO:0005829">
    <property type="term" value="C:cytosol"/>
    <property type="evidence" value="ECO:0007669"/>
    <property type="project" value="TreeGrafter"/>
</dbReference>
<feature type="binding site" evidence="4">
    <location>
        <position position="110"/>
    </location>
    <ligand>
        <name>a divalent metal cation</name>
        <dbReference type="ChEBI" id="CHEBI:60240"/>
        <label>1</label>
    </ligand>
</feature>
<dbReference type="RefSeq" id="WP_121172255.1">
    <property type="nucleotide sequence ID" value="NZ_RBIN01000003.1"/>
</dbReference>
<dbReference type="FunFam" id="3.20.20.140:FF:000005">
    <property type="entry name" value="TatD family hydrolase"/>
    <property type="match status" value="1"/>
</dbReference>